<protein>
    <submittedName>
        <fullName evidence="1">Uncharacterized protein</fullName>
    </submittedName>
</protein>
<evidence type="ECO:0000313" key="2">
    <source>
        <dbReference type="Proteomes" id="UP000178656"/>
    </source>
</evidence>
<gene>
    <name evidence="1" type="ORF">A2482_00455</name>
</gene>
<dbReference type="Proteomes" id="UP000178656">
    <property type="component" value="Unassembled WGS sequence"/>
</dbReference>
<dbReference type="EMBL" id="MFGM01000016">
    <property type="protein sequence ID" value="OGF37721.1"/>
    <property type="molecule type" value="Genomic_DNA"/>
</dbReference>
<comment type="caution">
    <text evidence="1">The sequence shown here is derived from an EMBL/GenBank/DDBJ whole genome shotgun (WGS) entry which is preliminary data.</text>
</comment>
<sequence>MQQQNLDVRSLTAEDCRRLLDFVEHGLPGKPDEISEDQAGMMVAAAFDKACERMKHFAP</sequence>
<dbReference type="AlphaFoldDB" id="A0A1F5TGQ4"/>
<reference evidence="1 2" key="1">
    <citation type="journal article" date="2016" name="Nat. Commun.">
        <title>Thousands of microbial genomes shed light on interconnected biogeochemical processes in an aquifer system.</title>
        <authorList>
            <person name="Anantharaman K."/>
            <person name="Brown C.T."/>
            <person name="Hug L.A."/>
            <person name="Sharon I."/>
            <person name="Castelle C.J."/>
            <person name="Probst A.J."/>
            <person name="Thomas B.C."/>
            <person name="Singh A."/>
            <person name="Wilkins M.J."/>
            <person name="Karaoz U."/>
            <person name="Brodie E.L."/>
            <person name="Williams K.H."/>
            <person name="Hubbard S.S."/>
            <person name="Banfield J.F."/>
        </authorList>
    </citation>
    <scope>NUCLEOTIDE SEQUENCE [LARGE SCALE GENOMIC DNA]</scope>
</reference>
<organism evidence="1 2">
    <name type="scientific">Candidatus Falkowbacteria bacterium RIFOXYC2_FULL_48_21</name>
    <dbReference type="NCBI Taxonomy" id="1798005"/>
    <lineage>
        <taxon>Bacteria</taxon>
        <taxon>Candidatus Falkowiibacteriota</taxon>
    </lineage>
</organism>
<accession>A0A1F5TGQ4</accession>
<name>A0A1F5TGQ4_9BACT</name>
<proteinExistence type="predicted"/>
<evidence type="ECO:0000313" key="1">
    <source>
        <dbReference type="EMBL" id="OGF37721.1"/>
    </source>
</evidence>